<feature type="region of interest" description="Disordered" evidence="1">
    <location>
        <begin position="151"/>
        <end position="202"/>
    </location>
</feature>
<feature type="region of interest" description="Disordered" evidence="1">
    <location>
        <begin position="384"/>
        <end position="441"/>
    </location>
</feature>
<feature type="domain" description="C2H2-type" evidence="2">
    <location>
        <begin position="216"/>
        <end position="241"/>
    </location>
</feature>
<feature type="compositionally biased region" description="Acidic residues" evidence="1">
    <location>
        <begin position="193"/>
        <end position="202"/>
    </location>
</feature>
<dbReference type="AlphaFoldDB" id="A0A4P9ZEP3"/>
<feature type="region of interest" description="Disordered" evidence="1">
    <location>
        <begin position="94"/>
        <end position="129"/>
    </location>
</feature>
<dbReference type="Proteomes" id="UP000268321">
    <property type="component" value="Unassembled WGS sequence"/>
</dbReference>
<proteinExistence type="predicted"/>
<evidence type="ECO:0000313" key="4">
    <source>
        <dbReference type="Proteomes" id="UP000268321"/>
    </source>
</evidence>
<evidence type="ECO:0000259" key="2">
    <source>
        <dbReference type="SMART" id="SM00355"/>
    </source>
</evidence>
<feature type="compositionally biased region" description="Basic and acidic residues" evidence="1">
    <location>
        <begin position="415"/>
        <end position="425"/>
    </location>
</feature>
<name>A0A4P9ZEP3_9ASCO</name>
<dbReference type="InterPro" id="IPR013087">
    <property type="entry name" value="Znf_C2H2_type"/>
</dbReference>
<gene>
    <name evidence="3" type="ORF">METBISCDRAFT_22463</name>
</gene>
<protein>
    <recommendedName>
        <fullName evidence="2">C2H2-type domain-containing protein</fullName>
    </recommendedName>
</protein>
<dbReference type="SMART" id="SM00355">
    <property type="entry name" value="ZnF_C2H2"/>
    <property type="match status" value="2"/>
</dbReference>
<evidence type="ECO:0000256" key="1">
    <source>
        <dbReference type="SAM" id="MobiDB-lite"/>
    </source>
</evidence>
<feature type="compositionally biased region" description="Basic and acidic residues" evidence="1">
    <location>
        <begin position="384"/>
        <end position="408"/>
    </location>
</feature>
<feature type="domain" description="C2H2-type" evidence="2">
    <location>
        <begin position="322"/>
        <end position="346"/>
    </location>
</feature>
<dbReference type="EMBL" id="ML004443">
    <property type="protein sequence ID" value="RKP31283.1"/>
    <property type="molecule type" value="Genomic_DNA"/>
</dbReference>
<organism evidence="3 4">
    <name type="scientific">Metschnikowia bicuspidata</name>
    <dbReference type="NCBI Taxonomy" id="27322"/>
    <lineage>
        <taxon>Eukaryota</taxon>
        <taxon>Fungi</taxon>
        <taxon>Dikarya</taxon>
        <taxon>Ascomycota</taxon>
        <taxon>Saccharomycotina</taxon>
        <taxon>Pichiomycetes</taxon>
        <taxon>Metschnikowiaceae</taxon>
        <taxon>Metschnikowia</taxon>
    </lineage>
</organism>
<feature type="compositionally biased region" description="Low complexity" evidence="1">
    <location>
        <begin position="98"/>
        <end position="110"/>
    </location>
</feature>
<accession>A0A4P9ZEP3</accession>
<keyword evidence="4" id="KW-1185">Reference proteome</keyword>
<evidence type="ECO:0000313" key="3">
    <source>
        <dbReference type="EMBL" id="RKP31283.1"/>
    </source>
</evidence>
<reference evidence="4" key="1">
    <citation type="journal article" date="2018" name="Nat. Microbiol.">
        <title>Leveraging single-cell genomics to expand the fungal tree of life.</title>
        <authorList>
            <person name="Ahrendt S.R."/>
            <person name="Quandt C.A."/>
            <person name="Ciobanu D."/>
            <person name="Clum A."/>
            <person name="Salamov A."/>
            <person name="Andreopoulos B."/>
            <person name="Cheng J.F."/>
            <person name="Woyke T."/>
            <person name="Pelin A."/>
            <person name="Henrissat B."/>
            <person name="Reynolds N.K."/>
            <person name="Benny G.L."/>
            <person name="Smith M.E."/>
            <person name="James T.Y."/>
            <person name="Grigoriev I.V."/>
        </authorList>
    </citation>
    <scope>NUCLEOTIDE SEQUENCE [LARGE SCALE GENOMIC DNA]</scope>
    <source>
        <strain evidence="4">Baker2002</strain>
    </source>
</reference>
<sequence length="475" mass="53908">MSRFSTPARRFNDTARRSVRPDSCVYFAGGVCTGDRSSVVRGQNRLRHLTNGSGAADALGRDTVHSAEDAVVRAPFDTLYRPWGRVYVARAKEMETGSESTESESLSDSRSQSRSDSSRTQSHQPTTHAVYSAKAVYRFTDSRQLLVHSVLSQQRQDSEPPLKKQRSIHSLLNPAPLRNSPIPPPSHNRPDNDSSDNGDDDETALVADFDVSSSLYFCEFVYCEFETDTKQEYRLHLLAKHMAELAQLGYPVKYTKAVNERYIDIPDLTIWGLHVHFPLEWHLPKQPYRCTKLVRGRPCARLFLTKESLAKHRVCSAQRRVLRCPVLGCWWIEQRYGEFVEHVHMHRDEKCLFPKQVNSTFVSDASFDASREFSRILDERVEVGKNGRREDRHGEGQEKDISGKDKMYENAAACDGDRKSTKKETLSGNEEGEAKSVVAQDWDDSTITAPRSRDFLGLCSSTLHEVEPIDDLFSD</sequence>